<reference evidence="3 4" key="1">
    <citation type="submission" date="2016-10" db="EMBL/GenBank/DDBJ databases">
        <authorList>
            <person name="de Groot N.N."/>
        </authorList>
    </citation>
    <scope>NUCLEOTIDE SEQUENCE [LARGE SCALE GENOMIC DNA]</scope>
    <source>
        <strain evidence="3 4">DSM 11978</strain>
    </source>
</reference>
<feature type="transmembrane region" description="Helical" evidence="1">
    <location>
        <begin position="44"/>
        <end position="71"/>
    </location>
</feature>
<dbReference type="Proteomes" id="UP000199506">
    <property type="component" value="Unassembled WGS sequence"/>
</dbReference>
<feature type="transmembrane region" description="Helical" evidence="1">
    <location>
        <begin position="83"/>
        <end position="103"/>
    </location>
</feature>
<dbReference type="EMBL" id="FOAK01000004">
    <property type="protein sequence ID" value="SEK67812.1"/>
    <property type="molecule type" value="Genomic_DNA"/>
</dbReference>
<evidence type="ECO:0000313" key="3">
    <source>
        <dbReference type="EMBL" id="SEK67812.1"/>
    </source>
</evidence>
<keyword evidence="1" id="KW-0812">Transmembrane</keyword>
<proteinExistence type="predicted"/>
<feature type="domain" description="Zinc-ribbon" evidence="2">
    <location>
        <begin position="4"/>
        <end position="25"/>
    </location>
</feature>
<dbReference type="InterPro" id="IPR026870">
    <property type="entry name" value="Zinc_ribbon_dom"/>
</dbReference>
<dbReference type="Pfam" id="PF13240">
    <property type="entry name" value="Zn_Ribbon_1"/>
    <property type="match status" value="1"/>
</dbReference>
<evidence type="ECO:0000256" key="1">
    <source>
        <dbReference type="SAM" id="Phobius"/>
    </source>
</evidence>
<dbReference type="RefSeq" id="WP_091699137.1">
    <property type="nucleotide sequence ID" value="NZ_FOAK01000004.1"/>
</dbReference>
<name>A0A1H7J0T9_9EURY</name>
<feature type="transmembrane region" description="Helical" evidence="1">
    <location>
        <begin position="109"/>
        <end position="127"/>
    </location>
</feature>
<dbReference type="OrthoDB" id="78500at2157"/>
<accession>A0A1H7J0T9</accession>
<keyword evidence="1" id="KW-1133">Transmembrane helix</keyword>
<keyword evidence="1" id="KW-0472">Membrane</keyword>
<protein>
    <recommendedName>
        <fullName evidence="2">Zinc-ribbon domain-containing protein</fullName>
    </recommendedName>
</protein>
<dbReference type="AlphaFoldDB" id="A0A1H7J0T9"/>
<evidence type="ECO:0000313" key="4">
    <source>
        <dbReference type="Proteomes" id="UP000199506"/>
    </source>
</evidence>
<sequence length="134" mass="14487">MVKYCSKCGEKLKDGVDSCDVCGSSINSEKVDFENFLNVIEFKALIIGLLISLVFVGISGFNVYLALFGVFAGSAIAGFLSDLSIIYSLVYGALIGIISSLFYWFGGFVFGYFLIISIIGAFIGNTVKKQNIID</sequence>
<gene>
    <name evidence="3" type="ORF">SAMN05216439_1304</name>
</gene>
<organism evidence="3 4">
    <name type="scientific">Methanobrevibacter gottschalkii</name>
    <dbReference type="NCBI Taxonomy" id="190974"/>
    <lineage>
        <taxon>Archaea</taxon>
        <taxon>Methanobacteriati</taxon>
        <taxon>Methanobacteriota</taxon>
        <taxon>Methanomada group</taxon>
        <taxon>Methanobacteria</taxon>
        <taxon>Methanobacteriales</taxon>
        <taxon>Methanobacteriaceae</taxon>
        <taxon>Methanobrevibacter</taxon>
    </lineage>
</organism>
<evidence type="ECO:0000259" key="2">
    <source>
        <dbReference type="Pfam" id="PF13240"/>
    </source>
</evidence>
<dbReference type="STRING" id="190974.SAMN05216439_1304"/>